<reference evidence="2 3" key="1">
    <citation type="journal article" date="2018" name="Nat. Ecol. Evol.">
        <title>Shark genomes provide insights into elasmobranch evolution and the origin of vertebrates.</title>
        <authorList>
            <person name="Hara Y"/>
            <person name="Yamaguchi K"/>
            <person name="Onimaru K"/>
            <person name="Kadota M"/>
            <person name="Koyanagi M"/>
            <person name="Keeley SD"/>
            <person name="Tatsumi K"/>
            <person name="Tanaka K"/>
            <person name="Motone F"/>
            <person name="Kageyama Y"/>
            <person name="Nozu R"/>
            <person name="Adachi N"/>
            <person name="Nishimura O"/>
            <person name="Nakagawa R"/>
            <person name="Tanegashima C"/>
            <person name="Kiyatake I"/>
            <person name="Matsumoto R"/>
            <person name="Murakumo K"/>
            <person name="Nishida K"/>
            <person name="Terakita A"/>
            <person name="Kuratani S"/>
            <person name="Sato K"/>
            <person name="Hyodo S Kuraku.S."/>
        </authorList>
    </citation>
    <scope>NUCLEOTIDE SEQUENCE [LARGE SCALE GENOMIC DNA]</scope>
</reference>
<keyword evidence="3" id="KW-1185">Reference proteome</keyword>
<feature type="compositionally biased region" description="Basic residues" evidence="1">
    <location>
        <begin position="244"/>
        <end position="253"/>
    </location>
</feature>
<dbReference type="AlphaFoldDB" id="A0A401TN97"/>
<sequence>MLELIDRVGRVAHHVFDGVLVAEPVRPLHGVVHVPAPIVRVHVAERGRDAALRRNGVRAGREHLGDAGGAQARFRAADHGAQARAAGADHDDVVGVVLDRIGLAVGGRAAIGGLAVSFTGHGSNSRRQFEDCVDRGQCDRDAEEVVRHHAGDLQLLIVDVVFDHDLHADLHVPGAGDDEEQQDDGDRDRAEDLRCAGMVAADQHDHHDDHGDDQQRHRNCGEALTPEIGGAGMRGAKAADAFQRRAHRGRAAHRPPPTA</sequence>
<feature type="region of interest" description="Disordered" evidence="1">
    <location>
        <begin position="202"/>
        <end position="259"/>
    </location>
</feature>
<comment type="caution">
    <text evidence="2">The sequence shown here is derived from an EMBL/GenBank/DDBJ whole genome shotgun (WGS) entry which is preliminary data.</text>
</comment>
<evidence type="ECO:0000313" key="3">
    <source>
        <dbReference type="Proteomes" id="UP000287033"/>
    </source>
</evidence>
<proteinExistence type="predicted"/>
<feature type="compositionally biased region" description="Basic and acidic residues" evidence="1">
    <location>
        <begin position="202"/>
        <end position="220"/>
    </location>
</feature>
<gene>
    <name evidence="2" type="ORF">chiPu_0028048</name>
</gene>
<accession>A0A401TN97</accession>
<organism evidence="2 3">
    <name type="scientific">Chiloscyllium punctatum</name>
    <name type="common">Brownbanded bambooshark</name>
    <name type="synonym">Hemiscyllium punctatum</name>
    <dbReference type="NCBI Taxonomy" id="137246"/>
    <lineage>
        <taxon>Eukaryota</taxon>
        <taxon>Metazoa</taxon>
        <taxon>Chordata</taxon>
        <taxon>Craniata</taxon>
        <taxon>Vertebrata</taxon>
        <taxon>Chondrichthyes</taxon>
        <taxon>Elasmobranchii</taxon>
        <taxon>Galeomorphii</taxon>
        <taxon>Galeoidea</taxon>
        <taxon>Orectolobiformes</taxon>
        <taxon>Hemiscylliidae</taxon>
        <taxon>Chiloscyllium</taxon>
    </lineage>
</organism>
<dbReference type="EMBL" id="BEZZ01121461">
    <property type="protein sequence ID" value="GCC44058.1"/>
    <property type="molecule type" value="Genomic_DNA"/>
</dbReference>
<name>A0A401TN97_CHIPU</name>
<evidence type="ECO:0000313" key="2">
    <source>
        <dbReference type="EMBL" id="GCC44058.1"/>
    </source>
</evidence>
<protein>
    <submittedName>
        <fullName evidence="2">Uncharacterized protein</fullName>
    </submittedName>
</protein>
<dbReference type="Proteomes" id="UP000287033">
    <property type="component" value="Unassembled WGS sequence"/>
</dbReference>
<evidence type="ECO:0000256" key="1">
    <source>
        <dbReference type="SAM" id="MobiDB-lite"/>
    </source>
</evidence>